<dbReference type="AlphaFoldDB" id="A0A9P6KZ53"/>
<comment type="caution">
    <text evidence="1">The sequence shown here is derived from an EMBL/GenBank/DDBJ whole genome shotgun (WGS) entry which is preliminary data.</text>
</comment>
<proteinExistence type="predicted"/>
<sequence length="175" mass="19468">MLFAIFLNVCIGMNVEEFNNLLNSEINIESEKLERINMGKFKDLLISTICGATPLNSECCEAINVEEHEITGNIPTQIFLYLKTAIDNITDRLMKRFNIKKEEVCSDLCTSEVNISREITVSTDGVKEAGVDLEVVDVEEAGVDLEVVGVKEVVDLEVVDLEVVDLEVVDLEVVD</sequence>
<protein>
    <submittedName>
        <fullName evidence="1">Uncharacterized protein</fullName>
    </submittedName>
</protein>
<dbReference type="EMBL" id="SBJO01000044">
    <property type="protein sequence ID" value="KAF9764006.1"/>
    <property type="molecule type" value="Genomic_DNA"/>
</dbReference>
<keyword evidence="2" id="KW-1185">Reference proteome</keyword>
<evidence type="ECO:0000313" key="1">
    <source>
        <dbReference type="EMBL" id="KAF9764006.1"/>
    </source>
</evidence>
<gene>
    <name evidence="1" type="ORF">NGRA_0905</name>
</gene>
<reference evidence="1 2" key="1">
    <citation type="journal article" date="2020" name="Genome Biol. Evol.">
        <title>Comparative genomics of strictly vertically transmitted, feminizing microsporidia endosymbionts of amphipod crustaceans.</title>
        <authorList>
            <person name="Cormier A."/>
            <person name="Chebbi M.A."/>
            <person name="Giraud I."/>
            <person name="Wattier R."/>
            <person name="Teixeira M."/>
            <person name="Gilbert C."/>
            <person name="Rigaud T."/>
            <person name="Cordaux R."/>
        </authorList>
    </citation>
    <scope>NUCLEOTIDE SEQUENCE [LARGE SCALE GENOMIC DNA]</scope>
    <source>
        <strain evidence="1 2">Ou3-Ou53</strain>
    </source>
</reference>
<name>A0A9P6KZ53_9MICR</name>
<dbReference type="Proteomes" id="UP000740883">
    <property type="component" value="Unassembled WGS sequence"/>
</dbReference>
<feature type="non-terminal residue" evidence="1">
    <location>
        <position position="175"/>
    </location>
</feature>
<accession>A0A9P6KZ53</accession>
<evidence type="ECO:0000313" key="2">
    <source>
        <dbReference type="Proteomes" id="UP000740883"/>
    </source>
</evidence>
<organism evidence="1 2">
    <name type="scientific">Nosema granulosis</name>
    <dbReference type="NCBI Taxonomy" id="83296"/>
    <lineage>
        <taxon>Eukaryota</taxon>
        <taxon>Fungi</taxon>
        <taxon>Fungi incertae sedis</taxon>
        <taxon>Microsporidia</taxon>
        <taxon>Nosematidae</taxon>
        <taxon>Nosema</taxon>
    </lineage>
</organism>